<dbReference type="InterPro" id="IPR015797">
    <property type="entry name" value="NUDIX_hydrolase-like_dom_sf"/>
</dbReference>
<dbReference type="InterPro" id="IPR020476">
    <property type="entry name" value="Nudix_hydrolase"/>
</dbReference>
<dbReference type="CDD" id="cd04673">
    <property type="entry name" value="NUDIX_ADPRase"/>
    <property type="match status" value="1"/>
</dbReference>
<name>A0A4Q7M7H5_9MICO</name>
<dbReference type="InterPro" id="IPR000086">
    <property type="entry name" value="NUDIX_hydrolase_dom"/>
</dbReference>
<dbReference type="PROSITE" id="PS00893">
    <property type="entry name" value="NUDIX_BOX"/>
    <property type="match status" value="1"/>
</dbReference>
<dbReference type="PANTHER" id="PTHR43046">
    <property type="entry name" value="GDP-MANNOSE MANNOSYL HYDROLASE"/>
    <property type="match status" value="1"/>
</dbReference>
<comment type="caution">
    <text evidence="6">The sequence shown here is derived from an EMBL/GenBank/DDBJ whole genome shotgun (WGS) entry which is preliminary data.</text>
</comment>
<evidence type="ECO:0000256" key="1">
    <source>
        <dbReference type="ARBA" id="ARBA00001946"/>
    </source>
</evidence>
<gene>
    <name evidence="6" type="ORF">EV187_3397</name>
</gene>
<evidence type="ECO:0000256" key="3">
    <source>
        <dbReference type="ARBA" id="ARBA00022801"/>
    </source>
</evidence>
<keyword evidence="7" id="KW-1185">Reference proteome</keyword>
<dbReference type="GO" id="GO:0016787">
    <property type="term" value="F:hydrolase activity"/>
    <property type="evidence" value="ECO:0007669"/>
    <property type="project" value="UniProtKB-KW"/>
</dbReference>
<dbReference type="RefSeq" id="WP_207221879.1">
    <property type="nucleotide sequence ID" value="NZ_SGWY01000004.1"/>
</dbReference>
<comment type="similarity">
    <text evidence="2 4">Belongs to the Nudix hydrolase family.</text>
</comment>
<evidence type="ECO:0000313" key="7">
    <source>
        <dbReference type="Proteomes" id="UP000293289"/>
    </source>
</evidence>
<dbReference type="Pfam" id="PF00293">
    <property type="entry name" value="NUDIX"/>
    <property type="match status" value="1"/>
</dbReference>
<sequence>MSAIVTDAAGRVLLVRRSHAPEAGRWALPGGKVEPGETLADAVIREVVEETGLAVRPGREAGVVRRRAPGGGTYEIHCFIVDLLTGEPVAGSDAAGVLWVAPGELPTVQTVHGLVDALRAWGCV</sequence>
<dbReference type="Proteomes" id="UP000293289">
    <property type="component" value="Unassembled WGS sequence"/>
</dbReference>
<dbReference type="InterPro" id="IPR020084">
    <property type="entry name" value="NUDIX_hydrolase_CS"/>
</dbReference>
<dbReference type="AlphaFoldDB" id="A0A4Q7M7H5"/>
<evidence type="ECO:0000313" key="6">
    <source>
        <dbReference type="EMBL" id="RZS63491.1"/>
    </source>
</evidence>
<dbReference type="PANTHER" id="PTHR43046:SF14">
    <property type="entry name" value="MUTT_NUDIX FAMILY PROTEIN"/>
    <property type="match status" value="1"/>
</dbReference>
<dbReference type="SUPFAM" id="SSF55811">
    <property type="entry name" value="Nudix"/>
    <property type="match status" value="1"/>
</dbReference>
<dbReference type="PROSITE" id="PS51462">
    <property type="entry name" value="NUDIX"/>
    <property type="match status" value="1"/>
</dbReference>
<comment type="cofactor">
    <cofactor evidence="1">
        <name>Mg(2+)</name>
        <dbReference type="ChEBI" id="CHEBI:18420"/>
    </cofactor>
</comment>
<proteinExistence type="inferred from homology"/>
<keyword evidence="3 4" id="KW-0378">Hydrolase</keyword>
<dbReference type="EMBL" id="SGWY01000004">
    <property type="protein sequence ID" value="RZS63491.1"/>
    <property type="molecule type" value="Genomic_DNA"/>
</dbReference>
<evidence type="ECO:0000256" key="4">
    <source>
        <dbReference type="RuleBase" id="RU003476"/>
    </source>
</evidence>
<evidence type="ECO:0000259" key="5">
    <source>
        <dbReference type="PROSITE" id="PS51462"/>
    </source>
</evidence>
<protein>
    <submittedName>
        <fullName evidence="6">ADP-ribose pyrophosphatase YjhB (NUDIX family)</fullName>
    </submittedName>
</protein>
<accession>A0A4Q7M7H5</accession>
<evidence type="ECO:0000256" key="2">
    <source>
        <dbReference type="ARBA" id="ARBA00005582"/>
    </source>
</evidence>
<reference evidence="6 7" key="1">
    <citation type="submission" date="2019-02" db="EMBL/GenBank/DDBJ databases">
        <title>Genomic Encyclopedia of Type Strains, Phase IV (KMG-IV): sequencing the most valuable type-strain genomes for metagenomic binning, comparative biology and taxonomic classification.</title>
        <authorList>
            <person name="Goeker M."/>
        </authorList>
    </citation>
    <scope>NUCLEOTIDE SEQUENCE [LARGE SCALE GENOMIC DNA]</scope>
    <source>
        <strain evidence="6 7">DSM 43045</strain>
    </source>
</reference>
<dbReference type="Gene3D" id="3.90.79.10">
    <property type="entry name" value="Nucleoside Triphosphate Pyrophosphohydrolase"/>
    <property type="match status" value="1"/>
</dbReference>
<organism evidence="6 7">
    <name type="scientific">Agromyces ramosus</name>
    <dbReference type="NCBI Taxonomy" id="33879"/>
    <lineage>
        <taxon>Bacteria</taxon>
        <taxon>Bacillati</taxon>
        <taxon>Actinomycetota</taxon>
        <taxon>Actinomycetes</taxon>
        <taxon>Micrococcales</taxon>
        <taxon>Microbacteriaceae</taxon>
        <taxon>Agromyces</taxon>
    </lineage>
</organism>
<dbReference type="PRINTS" id="PR00502">
    <property type="entry name" value="NUDIXFAMILY"/>
</dbReference>
<feature type="domain" description="Nudix hydrolase" evidence="5">
    <location>
        <begin position="1"/>
        <end position="123"/>
    </location>
</feature>